<dbReference type="InterPro" id="IPR041492">
    <property type="entry name" value="HAD_2"/>
</dbReference>
<organism evidence="4 5">
    <name type="scientific">Bdellovibrio bacteriovorus</name>
    <dbReference type="NCBI Taxonomy" id="959"/>
    <lineage>
        <taxon>Bacteria</taxon>
        <taxon>Pseudomonadati</taxon>
        <taxon>Bdellovibrionota</taxon>
        <taxon>Bdellovibrionia</taxon>
        <taxon>Bdellovibrionales</taxon>
        <taxon>Pseudobdellovibrionaceae</taxon>
        <taxon>Bdellovibrio</taxon>
    </lineage>
</organism>
<reference evidence="4 5" key="1">
    <citation type="submission" date="2016-03" db="EMBL/GenBank/DDBJ databases">
        <authorList>
            <person name="Ploux O."/>
        </authorList>
    </citation>
    <scope>NUCLEOTIDE SEQUENCE [LARGE SCALE GENOMIC DNA]</scope>
    <source>
        <strain evidence="4 5">R0</strain>
    </source>
</reference>
<sequence>MHVRSIAFDLDDTLLDTSAILIPSAAKRACEAMLSAGLHCQLGECLQMRQELSVLNSHTEIFSSIIKRFGATHPEKAMQGAIEAFYNPFVPAHLPLLSGALENLERLKKNYNLYLVTMGSLEGQKKKIAALDIEKHFKKIFIVDSLSGNRKESAFKEILNEEGHAPEELLSVGNRLTSEIRDGKKVGAKTCYFAYGEHVGEKAQQPEDHPDYTIYHHRELIPQCGL</sequence>
<evidence type="ECO:0000256" key="2">
    <source>
        <dbReference type="ARBA" id="ARBA00022801"/>
    </source>
</evidence>
<accession>A0A150WNZ5</accession>
<dbReference type="SFLD" id="SFLDG01129">
    <property type="entry name" value="C1.5:_HAD__Beta-PGM__Phosphata"/>
    <property type="match status" value="1"/>
</dbReference>
<dbReference type="EMBL" id="LUKE01000001">
    <property type="protein sequence ID" value="KYG66233.1"/>
    <property type="molecule type" value="Genomic_DNA"/>
</dbReference>
<evidence type="ECO:0000313" key="5">
    <source>
        <dbReference type="Proteomes" id="UP000075320"/>
    </source>
</evidence>
<dbReference type="OrthoDB" id="5292782at2"/>
<dbReference type="SFLD" id="SFLDS00003">
    <property type="entry name" value="Haloacid_Dehalogenase"/>
    <property type="match status" value="1"/>
</dbReference>
<dbReference type="PANTHER" id="PTHR46470:SF2">
    <property type="entry name" value="GLYCERALDEHYDE 3-PHOSPHATE PHOSPHATASE"/>
    <property type="match status" value="1"/>
</dbReference>
<dbReference type="AlphaFoldDB" id="A0A150WNZ5"/>
<dbReference type="InterPro" id="IPR036412">
    <property type="entry name" value="HAD-like_sf"/>
</dbReference>
<dbReference type="GO" id="GO:0016791">
    <property type="term" value="F:phosphatase activity"/>
    <property type="evidence" value="ECO:0007669"/>
    <property type="project" value="TreeGrafter"/>
</dbReference>
<evidence type="ECO:0000256" key="1">
    <source>
        <dbReference type="ARBA" id="ARBA00022723"/>
    </source>
</evidence>
<dbReference type="RefSeq" id="WP_061833799.1">
    <property type="nucleotide sequence ID" value="NZ_LUKE01000001.1"/>
</dbReference>
<evidence type="ECO:0000313" key="4">
    <source>
        <dbReference type="EMBL" id="KYG66233.1"/>
    </source>
</evidence>
<keyword evidence="1" id="KW-0479">Metal-binding</keyword>
<keyword evidence="5" id="KW-1185">Reference proteome</keyword>
<gene>
    <name evidence="4" type="ORF">AZI86_04010</name>
</gene>
<dbReference type="InterPro" id="IPR051400">
    <property type="entry name" value="HAD-like_hydrolase"/>
</dbReference>
<dbReference type="InterPro" id="IPR023214">
    <property type="entry name" value="HAD_sf"/>
</dbReference>
<comment type="caution">
    <text evidence="4">The sequence shown here is derived from an EMBL/GenBank/DDBJ whole genome shotgun (WGS) entry which is preliminary data.</text>
</comment>
<proteinExistence type="predicted"/>
<dbReference type="Pfam" id="PF13419">
    <property type="entry name" value="HAD_2"/>
    <property type="match status" value="1"/>
</dbReference>
<dbReference type="Gene3D" id="3.40.50.1000">
    <property type="entry name" value="HAD superfamily/HAD-like"/>
    <property type="match status" value="1"/>
</dbReference>
<dbReference type="SUPFAM" id="SSF56784">
    <property type="entry name" value="HAD-like"/>
    <property type="match status" value="1"/>
</dbReference>
<protein>
    <submittedName>
        <fullName evidence="4">HAD family hydrolase</fullName>
    </submittedName>
</protein>
<keyword evidence="3" id="KW-0460">Magnesium</keyword>
<dbReference type="GO" id="GO:0046872">
    <property type="term" value="F:metal ion binding"/>
    <property type="evidence" value="ECO:0007669"/>
    <property type="project" value="UniProtKB-KW"/>
</dbReference>
<keyword evidence="2 4" id="KW-0378">Hydrolase</keyword>
<evidence type="ECO:0000256" key="3">
    <source>
        <dbReference type="ARBA" id="ARBA00022842"/>
    </source>
</evidence>
<dbReference type="Gene3D" id="1.10.150.520">
    <property type="match status" value="1"/>
</dbReference>
<dbReference type="Proteomes" id="UP000075320">
    <property type="component" value="Unassembled WGS sequence"/>
</dbReference>
<dbReference type="PANTHER" id="PTHR46470">
    <property type="entry name" value="N-ACYLNEURAMINATE-9-PHOSPHATASE"/>
    <property type="match status" value="1"/>
</dbReference>
<name>A0A150WNZ5_BDEBC</name>